<dbReference type="RefSeq" id="WP_073101385.1">
    <property type="nucleotide sequence ID" value="NZ_FQXE01000001.1"/>
</dbReference>
<dbReference type="EMBL" id="FQXE01000001">
    <property type="protein sequence ID" value="SHG83882.1"/>
    <property type="molecule type" value="Genomic_DNA"/>
</dbReference>
<protein>
    <submittedName>
        <fullName evidence="1">Uncharacterized protein</fullName>
    </submittedName>
</protein>
<gene>
    <name evidence="1" type="ORF">SAMN04488135_101394</name>
</gene>
<accession>A0A1M5N370</accession>
<organism evidence="1 2">
    <name type="scientific">Pollutimonas bauzanensis</name>
    <dbReference type="NCBI Taxonomy" id="658167"/>
    <lineage>
        <taxon>Bacteria</taxon>
        <taxon>Pseudomonadati</taxon>
        <taxon>Pseudomonadota</taxon>
        <taxon>Betaproteobacteria</taxon>
        <taxon>Burkholderiales</taxon>
        <taxon>Alcaligenaceae</taxon>
        <taxon>Pollutimonas</taxon>
    </lineage>
</organism>
<dbReference type="AlphaFoldDB" id="A0A1M5N370"/>
<evidence type="ECO:0000313" key="2">
    <source>
        <dbReference type="Proteomes" id="UP000184226"/>
    </source>
</evidence>
<evidence type="ECO:0000313" key="1">
    <source>
        <dbReference type="EMBL" id="SHG83882.1"/>
    </source>
</evidence>
<proteinExistence type="predicted"/>
<reference evidence="1 2" key="1">
    <citation type="submission" date="2016-11" db="EMBL/GenBank/DDBJ databases">
        <authorList>
            <person name="Jaros S."/>
            <person name="Januszkiewicz K."/>
            <person name="Wedrychowicz H."/>
        </authorList>
    </citation>
    <scope>NUCLEOTIDE SEQUENCE [LARGE SCALE GENOMIC DNA]</scope>
    <source>
        <strain evidence="1 2">CGMCC 1.10190</strain>
    </source>
</reference>
<dbReference type="STRING" id="658167.SAMN04488135_101394"/>
<dbReference type="Proteomes" id="UP000184226">
    <property type="component" value="Unassembled WGS sequence"/>
</dbReference>
<name>A0A1M5N370_9BURK</name>
<sequence>MRAQRGYAMLELIIAAIVTTLLTVWASNSLVNRVNDAGAQASAAWMLVVKKSVHGYMQRYAGALMQADSTEALHQHGYEDWAAPRLAELKNDGLLSPGFPESVAPGGGASIRLLRHGACPGPACRLEAIVYSNKPFLSPASGQVDEQMVAQWMLAAQGWGGHVARAHAHLVRGPAFQMPNPPAPGEALPAGTVALAITSEQLGPLDFLRVGDMRDPDFGAAVSVKGSISTQGGLRARQYLHLGAQANLQEPCAEDGAVAREVNGGLLVCRDHAWRSAGRMSGGYSINLVYGCWTKAHASTANPVTGQCSCPESSISVLISDSGPQTFPEGRSMGYLCVN</sequence>
<dbReference type="OrthoDB" id="8900503at2"/>
<keyword evidence="2" id="KW-1185">Reference proteome</keyword>